<accession>A0A2R9SLV1</accession>
<dbReference type="Pfam" id="PF06103">
    <property type="entry name" value="DUF948"/>
    <property type="match status" value="1"/>
</dbReference>
<gene>
    <name evidence="3" type="ORF">PVOR_30038</name>
</gene>
<feature type="transmembrane region" description="Helical" evidence="2">
    <location>
        <begin position="16"/>
        <end position="37"/>
    </location>
</feature>
<proteinExistence type="predicted"/>
<evidence type="ECO:0008006" key="5">
    <source>
        <dbReference type="Google" id="ProtNLM"/>
    </source>
</evidence>
<dbReference type="PANTHER" id="PTHR40070:SF1">
    <property type="entry name" value="UPF0478 PROTEIN YTXG"/>
    <property type="match status" value="1"/>
</dbReference>
<dbReference type="InterPro" id="IPR009293">
    <property type="entry name" value="UPF0478"/>
</dbReference>
<dbReference type="AlphaFoldDB" id="A0A2R9SLV1"/>
<feature type="coiled-coil region" evidence="1">
    <location>
        <begin position="40"/>
        <end position="74"/>
    </location>
</feature>
<evidence type="ECO:0000313" key="3">
    <source>
        <dbReference type="EMBL" id="EFU38336.1"/>
    </source>
</evidence>
<dbReference type="KEGG" id="pvo:PVOR_30038"/>
<keyword evidence="2" id="KW-0812">Transmembrane</keyword>
<dbReference type="PANTHER" id="PTHR40070">
    <property type="entry name" value="UPF0478 PROTEIN YTXG"/>
    <property type="match status" value="1"/>
</dbReference>
<reference evidence="3 4" key="1">
    <citation type="journal article" date="2010" name="BMC Genomics">
        <title>Genome sequence of the pattern forming Paenibacillus vortex bacterium reveals potential for thriving in complex environments.</title>
        <authorList>
            <person name="Sirota-Madi A."/>
            <person name="Olender T."/>
            <person name="Helman Y."/>
            <person name="Ingham C."/>
            <person name="Brainis I."/>
            <person name="Roth D."/>
            <person name="Hagi E."/>
            <person name="Brodsky L."/>
            <person name="Leshkowitz D."/>
            <person name="Galatenko V."/>
            <person name="Nikolaev V."/>
            <person name="Mugasimangalam R.C."/>
            <person name="Bransburg-Zabary S."/>
            <person name="Gutnick D.L."/>
            <person name="Lancet D."/>
            <person name="Ben-Jacob E."/>
        </authorList>
    </citation>
    <scope>NUCLEOTIDE SEQUENCE [LARGE SCALE GENOMIC DNA]</scope>
    <source>
        <strain evidence="3 4">V453</strain>
    </source>
</reference>
<keyword evidence="2" id="KW-1133">Transmembrane helix</keyword>
<dbReference type="EMBL" id="ADHJ01000053">
    <property type="protein sequence ID" value="EFU38336.1"/>
    <property type="molecule type" value="Genomic_DNA"/>
</dbReference>
<organism evidence="3 4">
    <name type="scientific">Paenibacillus vortex V453</name>
    <dbReference type="NCBI Taxonomy" id="715225"/>
    <lineage>
        <taxon>Bacteria</taxon>
        <taxon>Bacillati</taxon>
        <taxon>Bacillota</taxon>
        <taxon>Bacilli</taxon>
        <taxon>Bacillales</taxon>
        <taxon>Paenibacillaceae</taxon>
        <taxon>Paenibacillus</taxon>
    </lineage>
</organism>
<protein>
    <recommendedName>
        <fullName evidence="5">General stress protein</fullName>
    </recommendedName>
</protein>
<comment type="caution">
    <text evidence="3">The sequence shown here is derived from an EMBL/GenBank/DDBJ whole genome shotgun (WGS) entry which is preliminary data.</text>
</comment>
<evidence type="ECO:0000313" key="4">
    <source>
        <dbReference type="Proteomes" id="UP000003094"/>
    </source>
</evidence>
<keyword evidence="4" id="KW-1185">Reference proteome</keyword>
<dbReference type="Proteomes" id="UP000003094">
    <property type="component" value="Unassembled WGS sequence"/>
</dbReference>
<evidence type="ECO:0000256" key="1">
    <source>
        <dbReference type="SAM" id="Coils"/>
    </source>
</evidence>
<sequence length="188" mass="21628">MRIENQTLLESEGQRMLTQISVAIIAVAFAVLVFFLIKTLKAATQSLEKVTQTLQEVQKTVDELSYEVKQTIRNTNDITVDVQHKMKQIDPVMDTVKNLGEALSEVTYAVKQVSSGMVSRFKQSRVEQKEEPRIRQEVPVTAQDRTFQSYDAVYQNTEAQEKSRSRNWLAYVDTAVGLWHSFRRQKAR</sequence>
<evidence type="ECO:0000256" key="2">
    <source>
        <dbReference type="SAM" id="Phobius"/>
    </source>
</evidence>
<keyword evidence="1" id="KW-0175">Coiled coil</keyword>
<name>A0A2R9SLV1_9BACL</name>
<keyword evidence="2" id="KW-0472">Membrane</keyword>